<dbReference type="Pfam" id="PF10516">
    <property type="entry name" value="SHNi-TPR"/>
    <property type="match status" value="1"/>
</dbReference>
<feature type="compositionally biased region" description="Low complexity" evidence="8">
    <location>
        <begin position="161"/>
        <end position="192"/>
    </location>
</feature>
<feature type="region of interest" description="Disordered" evidence="8">
    <location>
        <begin position="451"/>
        <end position="492"/>
    </location>
</feature>
<accession>A0A2C6L7P9</accession>
<evidence type="ECO:0000259" key="9">
    <source>
        <dbReference type="Pfam" id="PF10516"/>
    </source>
</evidence>
<comment type="similarity">
    <text evidence="2">Belongs to the NASP family.</text>
</comment>
<evidence type="ECO:0000256" key="2">
    <source>
        <dbReference type="ARBA" id="ARBA00008402"/>
    </source>
</evidence>
<organism evidence="10 11">
    <name type="scientific">Cystoisospora suis</name>
    <dbReference type="NCBI Taxonomy" id="483139"/>
    <lineage>
        <taxon>Eukaryota</taxon>
        <taxon>Sar</taxon>
        <taxon>Alveolata</taxon>
        <taxon>Apicomplexa</taxon>
        <taxon>Conoidasida</taxon>
        <taxon>Coccidia</taxon>
        <taxon>Eucoccidiorida</taxon>
        <taxon>Eimeriorina</taxon>
        <taxon>Sarcocystidae</taxon>
        <taxon>Cystoisospora</taxon>
    </lineage>
</organism>
<evidence type="ECO:0000256" key="8">
    <source>
        <dbReference type="SAM" id="MobiDB-lite"/>
    </source>
</evidence>
<evidence type="ECO:0000256" key="4">
    <source>
        <dbReference type="ARBA" id="ARBA00022803"/>
    </source>
</evidence>
<dbReference type="PANTHER" id="PTHR15081">
    <property type="entry name" value="NUCLEAR AUTOANTIGENIC SPERM PROTEIN NASP -RELATED"/>
    <property type="match status" value="1"/>
</dbReference>
<comment type="subcellular location">
    <subcellularLocation>
        <location evidence="1">Nucleus</location>
    </subcellularLocation>
</comment>
<dbReference type="GO" id="GO:0042393">
    <property type="term" value="F:histone binding"/>
    <property type="evidence" value="ECO:0007669"/>
    <property type="project" value="TreeGrafter"/>
</dbReference>
<dbReference type="InterPro" id="IPR051730">
    <property type="entry name" value="NASP-like"/>
</dbReference>
<dbReference type="InterPro" id="IPR019544">
    <property type="entry name" value="Tetratricopeptide_SHNi-TPR_dom"/>
</dbReference>
<proteinExistence type="inferred from homology"/>
<dbReference type="PROSITE" id="PS50005">
    <property type="entry name" value="TPR"/>
    <property type="match status" value="2"/>
</dbReference>
<keyword evidence="5" id="KW-0539">Nucleus</keyword>
<feature type="compositionally biased region" description="Basic and acidic residues" evidence="8">
    <location>
        <begin position="249"/>
        <end position="268"/>
    </location>
</feature>
<evidence type="ECO:0000256" key="6">
    <source>
        <dbReference type="PROSITE-ProRule" id="PRU00339"/>
    </source>
</evidence>
<dbReference type="GO" id="GO:0006335">
    <property type="term" value="P:DNA replication-dependent chromatin assembly"/>
    <property type="evidence" value="ECO:0007669"/>
    <property type="project" value="TreeGrafter"/>
</dbReference>
<feature type="domain" description="Tetratricopeptide SHNi-TPR" evidence="9">
    <location>
        <begin position="286"/>
        <end position="320"/>
    </location>
</feature>
<keyword evidence="11" id="KW-1185">Reference proteome</keyword>
<feature type="compositionally biased region" description="Polar residues" evidence="8">
    <location>
        <begin position="479"/>
        <end position="492"/>
    </location>
</feature>
<evidence type="ECO:0000256" key="5">
    <source>
        <dbReference type="ARBA" id="ARBA00023242"/>
    </source>
</evidence>
<feature type="region of interest" description="Disordered" evidence="8">
    <location>
        <begin position="232"/>
        <end position="269"/>
    </location>
</feature>
<dbReference type="PANTHER" id="PTHR15081:SF1">
    <property type="entry name" value="NUCLEAR AUTOANTIGENIC SPERM PROTEIN"/>
    <property type="match status" value="1"/>
</dbReference>
<keyword evidence="7" id="KW-0175">Coiled coil</keyword>
<dbReference type="VEuPathDB" id="ToxoDB:CSUI_002709"/>
<name>A0A2C6L7P9_9APIC</name>
<dbReference type="OrthoDB" id="5587616at2759"/>
<dbReference type="GeneID" id="94426119"/>
<dbReference type="RefSeq" id="XP_067925111.1">
    <property type="nucleotide sequence ID" value="XM_068062908.1"/>
</dbReference>
<dbReference type="Gene3D" id="1.25.40.10">
    <property type="entry name" value="Tetratricopeptide repeat domain"/>
    <property type="match status" value="1"/>
</dbReference>
<feature type="coiled-coil region" evidence="7">
    <location>
        <begin position="370"/>
        <end position="397"/>
    </location>
</feature>
<keyword evidence="4 6" id="KW-0802">TPR repeat</keyword>
<comment type="caution">
    <text evidence="10">The sequence shown here is derived from an EMBL/GenBank/DDBJ whole genome shotgun (WGS) entry which is preliminary data.</text>
</comment>
<sequence length="492" mass="53696">MTASGHPDPAPAAEAGEGEENSASVRNENAAGTADDCTESPSRSTPDQDEAEDESEGDDDVRENEDNEFEGKRAETLLEEGKSFFRRSEWTKAAEYFSRAVERKVAELGGQDFHSDMSPYYLWFGDTLLTKEEQNAELFQFTKKTTDGEADSSAANAARETTTPSISTSSLASGASSSSSSTASPSQSPTPAQREEEVPRGDAAGKVSDEELAFEMLEMAKKCLSMKLGESSSVSSASSSPQALLTKGDATESERKNQQNKGETKQETETDLALLHTDVIDLSFAYVRLADMQLMNERYDDAALDYRQAVELRERYKLPEETLMAPLLSLAQATFFSGNKHEALNLFNRTLSVGQRIKEGALEMPKSMTLTTLNDTLEDLRLQITDIEKQIADEKISPPAQSTKGSQCSARDCIATTTSTFDAAQLDASAAKVIKVSVRPQCAAVSVINVASSQPRSQQDEEERFRHSPKKRRIDLRQIQATSTQPAATTEP</sequence>
<evidence type="ECO:0000313" key="10">
    <source>
        <dbReference type="EMBL" id="PHJ23435.1"/>
    </source>
</evidence>
<feature type="region of interest" description="Disordered" evidence="8">
    <location>
        <begin position="142"/>
        <end position="206"/>
    </location>
</feature>
<dbReference type="GO" id="GO:0034080">
    <property type="term" value="P:CENP-A containing chromatin assembly"/>
    <property type="evidence" value="ECO:0007669"/>
    <property type="project" value="TreeGrafter"/>
</dbReference>
<feature type="compositionally biased region" description="Basic and acidic residues" evidence="8">
    <location>
        <begin position="69"/>
        <end position="81"/>
    </location>
</feature>
<feature type="region of interest" description="Disordered" evidence="8">
    <location>
        <begin position="1"/>
        <end position="81"/>
    </location>
</feature>
<feature type="repeat" description="TPR" evidence="6">
    <location>
        <begin position="74"/>
        <end position="107"/>
    </location>
</feature>
<reference evidence="10 11" key="1">
    <citation type="journal article" date="2017" name="Int. J. Parasitol.">
        <title>The genome of the protozoan parasite Cystoisospora suis and a reverse vaccinology approach to identify vaccine candidates.</title>
        <authorList>
            <person name="Palmieri N."/>
            <person name="Shrestha A."/>
            <person name="Ruttkowski B."/>
            <person name="Beck T."/>
            <person name="Vogl C."/>
            <person name="Tomley F."/>
            <person name="Blake D.P."/>
            <person name="Joachim A."/>
        </authorList>
    </citation>
    <scope>NUCLEOTIDE SEQUENCE [LARGE SCALE GENOMIC DNA]</scope>
    <source>
        <strain evidence="10 11">Wien I</strain>
    </source>
</reference>
<dbReference type="AlphaFoldDB" id="A0A2C6L7P9"/>
<dbReference type="Proteomes" id="UP000221165">
    <property type="component" value="Unassembled WGS sequence"/>
</dbReference>
<evidence type="ECO:0000256" key="7">
    <source>
        <dbReference type="SAM" id="Coils"/>
    </source>
</evidence>
<dbReference type="InterPro" id="IPR019734">
    <property type="entry name" value="TPR_rpt"/>
</dbReference>
<dbReference type="GO" id="GO:0005654">
    <property type="term" value="C:nucleoplasm"/>
    <property type="evidence" value="ECO:0007669"/>
    <property type="project" value="TreeGrafter"/>
</dbReference>
<evidence type="ECO:0000256" key="1">
    <source>
        <dbReference type="ARBA" id="ARBA00004123"/>
    </source>
</evidence>
<dbReference type="EMBL" id="MIGC01001128">
    <property type="protein sequence ID" value="PHJ23435.1"/>
    <property type="molecule type" value="Genomic_DNA"/>
</dbReference>
<feature type="repeat" description="TPR" evidence="6">
    <location>
        <begin position="283"/>
        <end position="316"/>
    </location>
</feature>
<keyword evidence="3" id="KW-0677">Repeat</keyword>
<protein>
    <submittedName>
        <fullName evidence="10">Tetratricopeptide repeat-containing protein</fullName>
    </submittedName>
</protein>
<feature type="compositionally biased region" description="Acidic residues" evidence="8">
    <location>
        <begin position="47"/>
        <end position="68"/>
    </location>
</feature>
<dbReference type="SMART" id="SM00028">
    <property type="entry name" value="TPR"/>
    <property type="match status" value="3"/>
</dbReference>
<evidence type="ECO:0000313" key="11">
    <source>
        <dbReference type="Proteomes" id="UP000221165"/>
    </source>
</evidence>
<dbReference type="SUPFAM" id="SSF48452">
    <property type="entry name" value="TPR-like"/>
    <property type="match status" value="1"/>
</dbReference>
<gene>
    <name evidence="10" type="ORF">CSUI_002709</name>
</gene>
<evidence type="ECO:0000256" key="3">
    <source>
        <dbReference type="ARBA" id="ARBA00022737"/>
    </source>
</evidence>
<dbReference type="InterPro" id="IPR011990">
    <property type="entry name" value="TPR-like_helical_dom_sf"/>
</dbReference>